<name>A0ACB5T6Y3_AMBMO</name>
<accession>A0ACB5T6Y3</accession>
<sequence length="509" mass="54755">MCTPKYLRTGTPITDLSYYSLKLNSNIPTTFTTTQYTSSNTGVSSSLDGNSLPKLAPVQAPFPLHLPKLQNEYQKPTKLDLLIQTATSAEFEPLFPSDVNSLPGSPPSGRSSIDGSASVNYGGSRKRSYESEFGGDQSHSHPFKRSMRSPSLEISNLLSSNSESEDGSSTYSSSSSRRASVTSASSTSSIVGSNDAPTSNAAPVKIKRKSGKQQPKSIKLASPSNATKRQRSGPSCDCCRSRKIKCDSEITIISQLPNMYLNLTSEESDASSVDSSSSKIAHCKFISRDGDYQYFRIVKDEVASASSSALNSAAAAKLGSFDYLKFKPCSACNGKNLQCCFSKGFTRNDIIKFNKSEKLHRALSPPLGSNTDLHLHNQSPQQSQSQPQLTYPSTHSSISSPTTTTSNILAPSPVTPSMPVSSLQQPASITSSNSLPIQISATSTSTTSTKTPRSHSHSHSQRHGSTSSSRQSKKTSCKSCRYKKIKCMKVDGSEVCLSCSKKHISCEFE</sequence>
<gene>
    <name evidence="1" type="ORF">Amon02_000576000</name>
</gene>
<reference evidence="1" key="1">
    <citation type="submission" date="2023-04" db="EMBL/GenBank/DDBJ databases">
        <title>Ambrosiozyma monospora NBRC 10751.</title>
        <authorList>
            <person name="Ichikawa N."/>
            <person name="Sato H."/>
            <person name="Tonouchi N."/>
        </authorList>
    </citation>
    <scope>NUCLEOTIDE SEQUENCE</scope>
    <source>
        <strain evidence="1">NBRC 10751</strain>
    </source>
</reference>
<protein>
    <submittedName>
        <fullName evidence="1">Unnamed protein product</fullName>
    </submittedName>
</protein>
<keyword evidence="2" id="KW-1185">Reference proteome</keyword>
<proteinExistence type="predicted"/>
<organism evidence="1 2">
    <name type="scientific">Ambrosiozyma monospora</name>
    <name type="common">Yeast</name>
    <name type="synonym">Endomycopsis monosporus</name>
    <dbReference type="NCBI Taxonomy" id="43982"/>
    <lineage>
        <taxon>Eukaryota</taxon>
        <taxon>Fungi</taxon>
        <taxon>Dikarya</taxon>
        <taxon>Ascomycota</taxon>
        <taxon>Saccharomycotina</taxon>
        <taxon>Pichiomycetes</taxon>
        <taxon>Pichiales</taxon>
        <taxon>Pichiaceae</taxon>
        <taxon>Ambrosiozyma</taxon>
    </lineage>
</organism>
<evidence type="ECO:0000313" key="1">
    <source>
        <dbReference type="EMBL" id="GME82808.1"/>
    </source>
</evidence>
<evidence type="ECO:0000313" key="2">
    <source>
        <dbReference type="Proteomes" id="UP001165064"/>
    </source>
</evidence>
<dbReference type="Proteomes" id="UP001165064">
    <property type="component" value="Unassembled WGS sequence"/>
</dbReference>
<comment type="caution">
    <text evidence="1">The sequence shown here is derived from an EMBL/GenBank/DDBJ whole genome shotgun (WGS) entry which is preliminary data.</text>
</comment>
<dbReference type="EMBL" id="BSXS01004332">
    <property type="protein sequence ID" value="GME82808.1"/>
    <property type="molecule type" value="Genomic_DNA"/>
</dbReference>